<dbReference type="KEGG" id="smam:Mal15_32670"/>
<dbReference type="Proteomes" id="UP000321353">
    <property type="component" value="Chromosome"/>
</dbReference>
<accession>A0A5B9MGH2</accession>
<dbReference type="AlphaFoldDB" id="A0A5B9MGH2"/>
<name>A0A5B9MGH2_9BACT</name>
<dbReference type="EMBL" id="CP036264">
    <property type="protein sequence ID" value="QEF99206.1"/>
    <property type="molecule type" value="Genomic_DNA"/>
</dbReference>
<organism evidence="1 2">
    <name type="scientific">Stieleria maiorica</name>
    <dbReference type="NCBI Taxonomy" id="2795974"/>
    <lineage>
        <taxon>Bacteria</taxon>
        <taxon>Pseudomonadati</taxon>
        <taxon>Planctomycetota</taxon>
        <taxon>Planctomycetia</taxon>
        <taxon>Pirellulales</taxon>
        <taxon>Pirellulaceae</taxon>
        <taxon>Stieleria</taxon>
    </lineage>
</organism>
<gene>
    <name evidence="1" type="ORF">Mal15_32670</name>
</gene>
<protein>
    <submittedName>
        <fullName evidence="1">Uncharacterized protein</fullName>
    </submittedName>
</protein>
<proteinExistence type="predicted"/>
<sequence length="74" mass="8347">MTERRIENCSPHQLALGGYLNRPGGLASPLSDVFGNQCQKLFTATTRTRHPLAYPIYRVHAAKHWATLRCPLDQ</sequence>
<evidence type="ECO:0000313" key="2">
    <source>
        <dbReference type="Proteomes" id="UP000321353"/>
    </source>
</evidence>
<reference evidence="1 2" key="1">
    <citation type="submission" date="2019-02" db="EMBL/GenBank/DDBJ databases">
        <title>Planctomycetal bacteria perform biofilm scaping via a novel small molecule.</title>
        <authorList>
            <person name="Jeske O."/>
            <person name="Boedeker C."/>
            <person name="Wiegand S."/>
            <person name="Breitling P."/>
            <person name="Kallscheuer N."/>
            <person name="Jogler M."/>
            <person name="Rohde M."/>
            <person name="Petersen J."/>
            <person name="Medema M.H."/>
            <person name="Surup F."/>
            <person name="Jogler C."/>
        </authorList>
    </citation>
    <scope>NUCLEOTIDE SEQUENCE [LARGE SCALE GENOMIC DNA]</scope>
    <source>
        <strain evidence="1 2">Mal15</strain>
    </source>
</reference>
<evidence type="ECO:0000313" key="1">
    <source>
        <dbReference type="EMBL" id="QEF99206.1"/>
    </source>
</evidence>
<keyword evidence="2" id="KW-1185">Reference proteome</keyword>